<feature type="region of interest" description="Disordered" evidence="1">
    <location>
        <begin position="131"/>
        <end position="165"/>
    </location>
</feature>
<sequence length="184" mass="20515">MGTKKSKRKVIVPMPENVDQVAKDAYDRGELGTEVYEKLVRAGLHDMREPDVSEWKDTTAVYAEGPPPPPSVHDYDKDYIGEYIEVPATPLSPPTEDPSMDDCQPEEALAAECVVEEALLEVEMAEEYPVDGVTEGVEVQGDRGKEPIAKEEREATGMEEEDEEEWKASISLDMFRGRIKAILS</sequence>
<dbReference type="AlphaFoldDB" id="A0A4U0W1W8"/>
<evidence type="ECO:0000313" key="2">
    <source>
        <dbReference type="EMBL" id="TKA56077.1"/>
    </source>
</evidence>
<evidence type="ECO:0000313" key="3">
    <source>
        <dbReference type="Proteomes" id="UP000309340"/>
    </source>
</evidence>
<name>A0A4U0W1W8_9PEZI</name>
<protein>
    <submittedName>
        <fullName evidence="2">Uncharacterized protein</fullName>
    </submittedName>
</protein>
<gene>
    <name evidence="2" type="ORF">B0A55_13265</name>
</gene>
<evidence type="ECO:0000256" key="1">
    <source>
        <dbReference type="SAM" id="MobiDB-lite"/>
    </source>
</evidence>
<dbReference type="OrthoDB" id="3921971at2759"/>
<dbReference type="EMBL" id="NAJQ01001600">
    <property type="protein sequence ID" value="TKA56077.1"/>
    <property type="molecule type" value="Genomic_DNA"/>
</dbReference>
<organism evidence="2 3">
    <name type="scientific">Friedmanniomyces simplex</name>
    <dbReference type="NCBI Taxonomy" id="329884"/>
    <lineage>
        <taxon>Eukaryota</taxon>
        <taxon>Fungi</taxon>
        <taxon>Dikarya</taxon>
        <taxon>Ascomycota</taxon>
        <taxon>Pezizomycotina</taxon>
        <taxon>Dothideomycetes</taxon>
        <taxon>Dothideomycetidae</taxon>
        <taxon>Mycosphaerellales</taxon>
        <taxon>Teratosphaeriaceae</taxon>
        <taxon>Friedmanniomyces</taxon>
    </lineage>
</organism>
<proteinExistence type="predicted"/>
<feature type="compositionally biased region" description="Basic and acidic residues" evidence="1">
    <location>
        <begin position="140"/>
        <end position="156"/>
    </location>
</feature>
<keyword evidence="3" id="KW-1185">Reference proteome</keyword>
<reference evidence="2 3" key="1">
    <citation type="submission" date="2017-03" db="EMBL/GenBank/DDBJ databases">
        <title>Genomes of endolithic fungi from Antarctica.</title>
        <authorList>
            <person name="Coleine C."/>
            <person name="Masonjones S."/>
            <person name="Stajich J.E."/>
        </authorList>
    </citation>
    <scope>NUCLEOTIDE SEQUENCE [LARGE SCALE GENOMIC DNA]</scope>
    <source>
        <strain evidence="2 3">CCFEE 5184</strain>
    </source>
</reference>
<dbReference type="Proteomes" id="UP000309340">
    <property type="component" value="Unassembled WGS sequence"/>
</dbReference>
<accession>A0A4U0W1W8</accession>
<comment type="caution">
    <text evidence="2">The sequence shown here is derived from an EMBL/GenBank/DDBJ whole genome shotgun (WGS) entry which is preliminary data.</text>
</comment>